<protein>
    <submittedName>
        <fullName evidence="3">Tagatose-6-phosphate ketose/aldose isomerase</fullName>
    </submittedName>
</protein>
<dbReference type="GO" id="GO:0016853">
    <property type="term" value="F:isomerase activity"/>
    <property type="evidence" value="ECO:0007669"/>
    <property type="project" value="UniProtKB-KW"/>
</dbReference>
<keyword evidence="3" id="KW-0413">Isomerase</keyword>
<dbReference type="SUPFAM" id="SSF53697">
    <property type="entry name" value="SIS domain"/>
    <property type="match status" value="1"/>
</dbReference>
<dbReference type="InterPro" id="IPR035464">
    <property type="entry name" value="SIS_AgaS"/>
</dbReference>
<dbReference type="RefSeq" id="WP_123381428.1">
    <property type="nucleotide sequence ID" value="NZ_RJKN01000012.1"/>
</dbReference>
<accession>A0A3N1G8Q7</accession>
<gene>
    <name evidence="3" type="ORF">EDC03_3373</name>
</gene>
<dbReference type="PROSITE" id="PS51464">
    <property type="entry name" value="SIS"/>
    <property type="match status" value="2"/>
</dbReference>
<dbReference type="Gene3D" id="3.40.50.10490">
    <property type="entry name" value="Glucose-6-phosphate isomerase like protein, domain 1"/>
    <property type="match status" value="2"/>
</dbReference>
<feature type="domain" description="SIS" evidence="2">
    <location>
        <begin position="220"/>
        <end position="374"/>
    </location>
</feature>
<dbReference type="EMBL" id="RJKN01000012">
    <property type="protein sequence ID" value="ROP26612.1"/>
    <property type="molecule type" value="Genomic_DNA"/>
</dbReference>
<dbReference type="AlphaFoldDB" id="A0A3N1G8Q7"/>
<feature type="region of interest" description="Disordered" evidence="1">
    <location>
        <begin position="1"/>
        <end position="27"/>
    </location>
</feature>
<dbReference type="Proteomes" id="UP000276232">
    <property type="component" value="Unassembled WGS sequence"/>
</dbReference>
<organism evidence="3 4">
    <name type="scientific">Pseudokineococcus lusitanus</name>
    <dbReference type="NCBI Taxonomy" id="763993"/>
    <lineage>
        <taxon>Bacteria</taxon>
        <taxon>Bacillati</taxon>
        <taxon>Actinomycetota</taxon>
        <taxon>Actinomycetes</taxon>
        <taxon>Kineosporiales</taxon>
        <taxon>Kineosporiaceae</taxon>
        <taxon>Pseudokineococcus</taxon>
    </lineage>
</organism>
<evidence type="ECO:0000256" key="1">
    <source>
        <dbReference type="SAM" id="MobiDB-lite"/>
    </source>
</evidence>
<reference evidence="3 4" key="1">
    <citation type="journal article" date="2015" name="Stand. Genomic Sci.">
        <title>Genomic Encyclopedia of Bacterial and Archaeal Type Strains, Phase III: the genomes of soil and plant-associated and newly described type strains.</title>
        <authorList>
            <person name="Whitman W.B."/>
            <person name="Woyke T."/>
            <person name="Klenk H.P."/>
            <person name="Zhou Y."/>
            <person name="Lilburn T.G."/>
            <person name="Beck B.J."/>
            <person name="De Vos P."/>
            <person name="Vandamme P."/>
            <person name="Eisen J.A."/>
            <person name="Garrity G."/>
            <person name="Hugenholtz P."/>
            <person name="Kyrpides N.C."/>
        </authorList>
    </citation>
    <scope>NUCLEOTIDE SEQUENCE [LARGE SCALE GENOMIC DNA]</scope>
    <source>
        <strain evidence="3 4">CECT 7306</strain>
    </source>
</reference>
<evidence type="ECO:0000313" key="3">
    <source>
        <dbReference type="EMBL" id="ROP26612.1"/>
    </source>
</evidence>
<dbReference type="InterPro" id="IPR001347">
    <property type="entry name" value="SIS_dom"/>
</dbReference>
<sequence>MTQTSPAPGPADPLAPERSAPGARWTAEEVAQQPALWREVARAAATAPRVPADLLAREDLRVVLTGAGTSAFAGGLLAPALARALGRRVEAVATTDVVPSPADAFADDVPTLLVSFARSGDSPESLAATRLADELLTECHHLVVTCNPDGALARAHADAPRSTVLLMPPAADDRAFAMTSSLTCMTVATRLALDPAVPADAVERVAAAAEQVLATAPARTRALAAQAPPRVVYLGSGALTALARESALKLLELTAGRVVAYADSSLGFRHGPKAVLDPTTLVVVLVSGDPHARRYDLDLVAELRAGLPAGHVVVVTGDAADGDAGGADGDDGATWRVPGLEGLDDAWRALPFVVHAQLLALQTSVHLGLTPDNPFPTGEVNRVVQGVTVHPYDAGPAAARTDPSTSAPS</sequence>
<dbReference type="GO" id="GO:0097367">
    <property type="term" value="F:carbohydrate derivative binding"/>
    <property type="evidence" value="ECO:0007669"/>
    <property type="project" value="InterPro"/>
</dbReference>
<dbReference type="GO" id="GO:0009401">
    <property type="term" value="P:phosphoenolpyruvate-dependent sugar phosphotransferase system"/>
    <property type="evidence" value="ECO:0007669"/>
    <property type="project" value="TreeGrafter"/>
</dbReference>
<dbReference type="InterPro" id="IPR050303">
    <property type="entry name" value="GatZ_KbaZ_carbometab"/>
</dbReference>
<dbReference type="Pfam" id="PF01380">
    <property type="entry name" value="SIS"/>
    <property type="match status" value="2"/>
</dbReference>
<dbReference type="PANTHER" id="PTHR32502">
    <property type="entry name" value="N-ACETYLGALACTOSAMINE PERMEASE II COMPONENT-RELATED"/>
    <property type="match status" value="1"/>
</dbReference>
<proteinExistence type="predicted"/>
<feature type="domain" description="SIS" evidence="2">
    <location>
        <begin position="51"/>
        <end position="206"/>
    </location>
</feature>
<dbReference type="InParanoid" id="A0A3N1G8Q7"/>
<keyword evidence="4" id="KW-1185">Reference proteome</keyword>
<dbReference type="GO" id="GO:1901135">
    <property type="term" value="P:carbohydrate derivative metabolic process"/>
    <property type="evidence" value="ECO:0007669"/>
    <property type="project" value="InterPro"/>
</dbReference>
<dbReference type="InterPro" id="IPR046348">
    <property type="entry name" value="SIS_dom_sf"/>
</dbReference>
<evidence type="ECO:0000313" key="4">
    <source>
        <dbReference type="Proteomes" id="UP000276232"/>
    </source>
</evidence>
<dbReference type="CDD" id="cd05010">
    <property type="entry name" value="SIS_AgaS_like"/>
    <property type="match status" value="1"/>
</dbReference>
<name>A0A3N1G8Q7_9ACTN</name>
<evidence type="ECO:0000259" key="2">
    <source>
        <dbReference type="PROSITE" id="PS51464"/>
    </source>
</evidence>
<dbReference type="OrthoDB" id="9779207at2"/>
<dbReference type="PANTHER" id="PTHR32502:SF3">
    <property type="entry name" value="D-GALACTOSAMINE-6-PHOSPHATE DEAMINASE AGAS-RELATED"/>
    <property type="match status" value="1"/>
</dbReference>
<comment type="caution">
    <text evidence="3">The sequence shown here is derived from an EMBL/GenBank/DDBJ whole genome shotgun (WGS) entry which is preliminary data.</text>
</comment>
<dbReference type="GO" id="GO:0005886">
    <property type="term" value="C:plasma membrane"/>
    <property type="evidence" value="ECO:0007669"/>
    <property type="project" value="TreeGrafter"/>
</dbReference>